<reference evidence="6" key="1">
    <citation type="submission" date="2023-09" db="UniProtKB">
        <authorList>
            <consortium name="Ensembl"/>
        </authorList>
    </citation>
    <scope>IDENTIFICATION</scope>
</reference>
<evidence type="ECO:0000256" key="2">
    <source>
        <dbReference type="ARBA" id="ARBA00022771"/>
    </source>
</evidence>
<keyword evidence="7" id="KW-1185">Reference proteome</keyword>
<dbReference type="SMART" id="SM00589">
    <property type="entry name" value="PRY"/>
    <property type="match status" value="1"/>
</dbReference>
<dbReference type="PANTHER" id="PTHR25465:SF30">
    <property type="entry name" value="FINTRIM FAMILY, MEMBER 82"/>
    <property type="match status" value="1"/>
</dbReference>
<evidence type="ECO:0000313" key="6">
    <source>
        <dbReference type="Ensembl" id="ENSSPAP00000026429.1"/>
    </source>
</evidence>
<feature type="compositionally biased region" description="Basic and acidic residues" evidence="4">
    <location>
        <begin position="217"/>
        <end position="227"/>
    </location>
</feature>
<dbReference type="Proteomes" id="UP000694891">
    <property type="component" value="Unplaced"/>
</dbReference>
<dbReference type="GeneTree" id="ENSGT00940000162978"/>
<dbReference type="InterPro" id="IPR001870">
    <property type="entry name" value="B30.2/SPRY"/>
</dbReference>
<feature type="domain" description="B30.2/SPRY" evidence="5">
    <location>
        <begin position="305"/>
        <end position="501"/>
    </location>
</feature>
<gene>
    <name evidence="8" type="primary">LOC103367595</name>
</gene>
<evidence type="ECO:0000256" key="3">
    <source>
        <dbReference type="ARBA" id="ARBA00022833"/>
    </source>
</evidence>
<dbReference type="OrthoDB" id="6105938at2759"/>
<dbReference type="AlphaFoldDB" id="A0A3B5B8K6"/>
<reference evidence="8" key="2">
    <citation type="submission" date="2025-04" db="UniProtKB">
        <authorList>
            <consortium name="RefSeq"/>
        </authorList>
    </citation>
    <scope>IDENTIFICATION</scope>
</reference>
<dbReference type="SUPFAM" id="SSF49899">
    <property type="entry name" value="Concanavalin A-like lectins/glucanases"/>
    <property type="match status" value="1"/>
</dbReference>
<accession>A0A3B5B8K6</accession>
<evidence type="ECO:0000259" key="5">
    <source>
        <dbReference type="PROSITE" id="PS50188"/>
    </source>
</evidence>
<keyword evidence="1" id="KW-0479">Metal-binding</keyword>
<dbReference type="InterPro" id="IPR013320">
    <property type="entry name" value="ConA-like_dom_sf"/>
</dbReference>
<dbReference type="InterPro" id="IPR006574">
    <property type="entry name" value="PRY"/>
</dbReference>
<dbReference type="Gene3D" id="2.60.120.920">
    <property type="match status" value="1"/>
</dbReference>
<dbReference type="RefSeq" id="XP_008293897.1">
    <property type="nucleotide sequence ID" value="XM_008295675.1"/>
</dbReference>
<dbReference type="InterPro" id="IPR003877">
    <property type="entry name" value="SPRY_dom"/>
</dbReference>
<dbReference type="InterPro" id="IPR043136">
    <property type="entry name" value="B30.2/SPRY_sf"/>
</dbReference>
<evidence type="ECO:0000313" key="7">
    <source>
        <dbReference type="Proteomes" id="UP000694891"/>
    </source>
</evidence>
<dbReference type="CDD" id="cd16040">
    <property type="entry name" value="SPRY_PRY_SNTX"/>
    <property type="match status" value="1"/>
</dbReference>
<dbReference type="GO" id="GO:0005737">
    <property type="term" value="C:cytoplasm"/>
    <property type="evidence" value="ECO:0007669"/>
    <property type="project" value="UniProtKB-ARBA"/>
</dbReference>
<proteinExistence type="predicted"/>
<keyword evidence="3" id="KW-0862">Zinc</keyword>
<name>A0A3B5B8K6_9TELE</name>
<dbReference type="SMART" id="SM00449">
    <property type="entry name" value="SPRY"/>
    <property type="match status" value="1"/>
</dbReference>
<evidence type="ECO:0000256" key="4">
    <source>
        <dbReference type="SAM" id="MobiDB-lite"/>
    </source>
</evidence>
<dbReference type="GO" id="GO:0008270">
    <property type="term" value="F:zinc ion binding"/>
    <property type="evidence" value="ECO:0007669"/>
    <property type="project" value="UniProtKB-KW"/>
</dbReference>
<evidence type="ECO:0000256" key="1">
    <source>
        <dbReference type="ARBA" id="ARBA00022723"/>
    </source>
</evidence>
<dbReference type="STRING" id="144197.ENSSPAP00000026429"/>
<dbReference type="PROSITE" id="PS50188">
    <property type="entry name" value="B302_SPRY"/>
    <property type="match status" value="1"/>
</dbReference>
<feature type="compositionally biased region" description="Basic and acidic residues" evidence="4">
    <location>
        <begin position="169"/>
        <end position="180"/>
    </location>
</feature>
<dbReference type="Pfam" id="PF00622">
    <property type="entry name" value="SPRY"/>
    <property type="match status" value="1"/>
</dbReference>
<organism evidence="6">
    <name type="scientific">Stegastes partitus</name>
    <name type="common">bicolor damselfish</name>
    <dbReference type="NCBI Taxonomy" id="144197"/>
    <lineage>
        <taxon>Eukaryota</taxon>
        <taxon>Metazoa</taxon>
        <taxon>Chordata</taxon>
        <taxon>Craniata</taxon>
        <taxon>Vertebrata</taxon>
        <taxon>Euteleostomi</taxon>
        <taxon>Actinopterygii</taxon>
        <taxon>Neopterygii</taxon>
        <taxon>Teleostei</taxon>
        <taxon>Neoteleostei</taxon>
        <taxon>Acanthomorphata</taxon>
        <taxon>Ovalentaria</taxon>
        <taxon>Pomacentridae</taxon>
        <taxon>Stegastes</taxon>
    </lineage>
</organism>
<sequence length="506" mass="57271">MCRCSLNINPIKTGQREISGVTVIKQQDITTTKQVPHIKMSLIDEPSQETDQKDAEIHSDAQLEPEDVQVKDFLQTSETNRRTISPLTLIKEDLTQFKEEVLKVFKDKDAKTTSQSAEKSVNTLTLLREDLHQLKDDLSSVFRMGLSKERDTAKEDSFTNSFKIKAPDEPLKTLLRKDRNLLQTPQRAEEPKETPSENSEEQTDDAFRGNFSDEPADAEKTNMKDNVNELEDGELDEKVSEEKAETMESEEMASKTASLPAADQRCESEEWSGDSSEASEDEDGPSESLPWEPLSSGIALFSLRDDLRDQPEGELWSLKNFACYLTLDPNTANSELRLTECNRRASRLWLGHRSSDHPERFENCPQVLCREGLLDSVYWEVEWSGGADVGVAYNSISRDGDVASCLLGHNEQSWSLECSEGSYTPCHNRKRFKSSSPEPFTRRVGVYLNWSAGSLSFYCVSQDAMVHLHTFTSAFTEPLYPAFWVWGYNGSVSLCQVELGWERLLQ</sequence>
<feature type="compositionally biased region" description="Basic and acidic residues" evidence="4">
    <location>
        <begin position="236"/>
        <end position="246"/>
    </location>
</feature>
<dbReference type="GeneID" id="103367595"/>
<dbReference type="Ensembl" id="ENSSPAT00000026861.1">
    <property type="protein sequence ID" value="ENSSPAP00000026429.1"/>
    <property type="gene ID" value="ENSSPAG00000019939.1"/>
</dbReference>
<dbReference type="Pfam" id="PF13765">
    <property type="entry name" value="PRY"/>
    <property type="match status" value="1"/>
</dbReference>
<protein>
    <submittedName>
        <fullName evidence="6 8">E3 ubiquitin/ISG15 ligase TRIM25-like</fullName>
    </submittedName>
</protein>
<dbReference type="InterPro" id="IPR003879">
    <property type="entry name" value="Butyrophylin_SPRY"/>
</dbReference>
<dbReference type="InterPro" id="IPR051051">
    <property type="entry name" value="E3_ubiq-ligase_TRIM/RNF"/>
</dbReference>
<dbReference type="PANTHER" id="PTHR25465">
    <property type="entry name" value="B-BOX DOMAIN CONTAINING"/>
    <property type="match status" value="1"/>
</dbReference>
<keyword evidence="2" id="KW-0863">Zinc-finger</keyword>
<feature type="region of interest" description="Disordered" evidence="4">
    <location>
        <begin position="169"/>
        <end position="293"/>
    </location>
</feature>
<dbReference type="PRINTS" id="PR01407">
    <property type="entry name" value="BUTYPHLNCDUF"/>
</dbReference>
<feature type="compositionally biased region" description="Acidic residues" evidence="4">
    <location>
        <begin position="269"/>
        <end position="285"/>
    </location>
</feature>
<evidence type="ECO:0000313" key="8">
    <source>
        <dbReference type="RefSeq" id="XP_008293897.1"/>
    </source>
</evidence>